<comment type="caution">
    <text evidence="2">The sequence shown here is derived from an EMBL/GenBank/DDBJ whole genome shotgun (WGS) entry which is preliminary data.</text>
</comment>
<dbReference type="InterPro" id="IPR004360">
    <property type="entry name" value="Glyas_Fos-R_dOase_dom"/>
</dbReference>
<dbReference type="Pfam" id="PF00903">
    <property type="entry name" value="Glyoxalase"/>
    <property type="match status" value="1"/>
</dbReference>
<dbReference type="RefSeq" id="WP_189639352.1">
    <property type="nucleotide sequence ID" value="NZ_BMZF01000001.1"/>
</dbReference>
<protein>
    <submittedName>
        <fullName evidence="2">Lactoylglutathione lyase</fullName>
    </submittedName>
</protein>
<accession>A0ABQ3CXP5</accession>
<evidence type="ECO:0000313" key="3">
    <source>
        <dbReference type="Proteomes" id="UP000634455"/>
    </source>
</evidence>
<dbReference type="PROSITE" id="PS51819">
    <property type="entry name" value="VOC"/>
    <property type="match status" value="1"/>
</dbReference>
<dbReference type="InterPro" id="IPR029068">
    <property type="entry name" value="Glyas_Bleomycin-R_OHBP_Dase"/>
</dbReference>
<name>A0ABQ3CXP5_9RHOB</name>
<evidence type="ECO:0000259" key="1">
    <source>
        <dbReference type="PROSITE" id="PS51819"/>
    </source>
</evidence>
<dbReference type="Proteomes" id="UP000634455">
    <property type="component" value="Unassembled WGS sequence"/>
</dbReference>
<sequence length="127" mass="14322">MENYLEHANVTVSDRKKTAQLLCDLFDWKIRWEGDSLGGGKTIHVGGENSYVAVYELGTPERIATPRNKYLLGLNHIAVVVSDLDAVEKRVENAGYTAHSHGDYEPGRRFYFEDTDGLEIEVVSYTQ</sequence>
<proteinExistence type="predicted"/>
<dbReference type="InterPro" id="IPR037523">
    <property type="entry name" value="VOC_core"/>
</dbReference>
<feature type="domain" description="VOC" evidence="1">
    <location>
        <begin position="4"/>
        <end position="125"/>
    </location>
</feature>
<reference evidence="3" key="1">
    <citation type="journal article" date="2019" name="Int. J. Syst. Evol. Microbiol.">
        <title>The Global Catalogue of Microorganisms (GCM) 10K type strain sequencing project: providing services to taxonomists for standard genome sequencing and annotation.</title>
        <authorList>
            <consortium name="The Broad Institute Genomics Platform"/>
            <consortium name="The Broad Institute Genome Sequencing Center for Infectious Disease"/>
            <person name="Wu L."/>
            <person name="Ma J."/>
        </authorList>
    </citation>
    <scope>NUCLEOTIDE SEQUENCE [LARGE SCALE GENOMIC DNA]</scope>
    <source>
        <strain evidence="3">KCTC 32465</strain>
    </source>
</reference>
<evidence type="ECO:0000313" key="2">
    <source>
        <dbReference type="EMBL" id="GHA46094.1"/>
    </source>
</evidence>
<keyword evidence="2" id="KW-0456">Lyase</keyword>
<dbReference type="CDD" id="cd06587">
    <property type="entry name" value="VOC"/>
    <property type="match status" value="1"/>
</dbReference>
<dbReference type="GO" id="GO:0016829">
    <property type="term" value="F:lyase activity"/>
    <property type="evidence" value="ECO:0007669"/>
    <property type="project" value="UniProtKB-KW"/>
</dbReference>
<dbReference type="EMBL" id="BMZF01000001">
    <property type="protein sequence ID" value="GHA46094.1"/>
    <property type="molecule type" value="Genomic_DNA"/>
</dbReference>
<dbReference type="Gene3D" id="3.10.180.10">
    <property type="entry name" value="2,3-Dihydroxybiphenyl 1,2-Dioxygenase, domain 1"/>
    <property type="match status" value="1"/>
</dbReference>
<keyword evidence="3" id="KW-1185">Reference proteome</keyword>
<gene>
    <name evidence="2" type="ORF">GCM10008927_09100</name>
</gene>
<dbReference type="SUPFAM" id="SSF54593">
    <property type="entry name" value="Glyoxalase/Bleomycin resistance protein/Dihydroxybiphenyl dioxygenase"/>
    <property type="match status" value="1"/>
</dbReference>
<organism evidence="2 3">
    <name type="scientific">Paramylibacter ulvae</name>
    <dbReference type="NCBI Taxonomy" id="1651968"/>
    <lineage>
        <taxon>Bacteria</taxon>
        <taxon>Pseudomonadati</taxon>
        <taxon>Pseudomonadota</taxon>
        <taxon>Alphaproteobacteria</taxon>
        <taxon>Rhodobacterales</taxon>
        <taxon>Paracoccaceae</taxon>
        <taxon>Paramylibacter</taxon>
    </lineage>
</organism>